<organism evidence="3 4">
    <name type="scientific">Myroides marinus</name>
    <dbReference type="NCBI Taxonomy" id="703342"/>
    <lineage>
        <taxon>Bacteria</taxon>
        <taxon>Pseudomonadati</taxon>
        <taxon>Bacteroidota</taxon>
        <taxon>Flavobacteriia</taxon>
        <taxon>Flavobacteriales</taxon>
        <taxon>Flavobacteriaceae</taxon>
        <taxon>Myroides</taxon>
    </lineage>
</organism>
<dbReference type="InterPro" id="IPR003343">
    <property type="entry name" value="Big_2"/>
</dbReference>
<dbReference type="Proteomes" id="UP000076630">
    <property type="component" value="Unassembled WGS sequence"/>
</dbReference>
<accession>A0A163XJF7</accession>
<evidence type="ECO:0000256" key="1">
    <source>
        <dbReference type="SAM" id="SignalP"/>
    </source>
</evidence>
<evidence type="ECO:0000259" key="2">
    <source>
        <dbReference type="Pfam" id="PF02368"/>
    </source>
</evidence>
<proteinExistence type="predicted"/>
<comment type="caution">
    <text evidence="3">The sequence shown here is derived from an EMBL/GenBank/DDBJ whole genome shotgun (WGS) entry which is preliminary data.</text>
</comment>
<evidence type="ECO:0000313" key="4">
    <source>
        <dbReference type="Proteomes" id="UP000076630"/>
    </source>
</evidence>
<dbReference type="PROSITE" id="PS51257">
    <property type="entry name" value="PROKAR_LIPOPROTEIN"/>
    <property type="match status" value="1"/>
</dbReference>
<name>A0A163XJF7_9FLAO</name>
<dbReference type="Pfam" id="PF02368">
    <property type="entry name" value="Big_2"/>
    <property type="match status" value="1"/>
</dbReference>
<feature type="chain" id="PRO_5007847487" description="BIG2 domain-containing protein" evidence="1">
    <location>
        <begin position="25"/>
        <end position="471"/>
    </location>
</feature>
<dbReference type="EMBL" id="LQNU01000066">
    <property type="protein sequence ID" value="KZE77986.1"/>
    <property type="molecule type" value="Genomic_DNA"/>
</dbReference>
<dbReference type="InterPro" id="IPR008964">
    <property type="entry name" value="Invasin/intimin_cell_adhesion"/>
</dbReference>
<keyword evidence="1" id="KW-0732">Signal</keyword>
<dbReference type="RefSeq" id="WP_052243582.1">
    <property type="nucleotide sequence ID" value="NZ_JWJO01000045.1"/>
</dbReference>
<dbReference type="Gene3D" id="2.60.40.1080">
    <property type="match status" value="2"/>
</dbReference>
<sequence>MNTKALLMIIFSALVFSCSPDSGAGEGIKEEVTFEFEQKERTITTGDSFDLFTVLKQVNVKREDIQWGVDNNNIASLSGSVVKGVSGGETIITAKIKNTNYLTRMKLIVRQAKLKFRQDKLELIVNKNYDLSKLLDFSGVEINQLNWVTSDNGIATVDNSGVVYSRREGEVKVVVYVKGTSVKAEIRLIVFKDQLIDIVFESETIEMYAMESASIPFKTIPEGASLEGTVWNVDALKRVRVVKPGVLYGDMLETGTLVVTLPNGRKKSVTIEVVSKGISEIRAPYGLNVDMYEGSKERLEFVLFPIGEDYEGLEFKIDNSIVSVDKDGMIQSTVGKRGIVNLNVRSKKNPSVSLDMKIEVRSFAEYVYVDVNFDIDKYIGDLYSGQGDISIYKMAIDDFTISNFKILDGNKRVIYSDSGTYRLDHYYTVSFDKIYKPYMEFTLTFKGEKVIRREELKAQIFGDYRMILGYK</sequence>
<dbReference type="OrthoDB" id="1454516at2"/>
<keyword evidence="4" id="KW-1185">Reference proteome</keyword>
<reference evidence="3 4" key="1">
    <citation type="submission" date="2016-01" db="EMBL/GenBank/DDBJ databases">
        <title>Whole genome sequencing of Myroides marinus L41.</title>
        <authorList>
            <person name="Hong K.W."/>
        </authorList>
    </citation>
    <scope>NUCLEOTIDE SEQUENCE [LARGE SCALE GENOMIC DNA]</scope>
    <source>
        <strain evidence="3 4">L41</strain>
    </source>
</reference>
<feature type="domain" description="BIG2" evidence="2">
    <location>
        <begin position="117"/>
        <end position="183"/>
    </location>
</feature>
<gene>
    <name evidence="3" type="ORF">AV926_13135</name>
</gene>
<feature type="signal peptide" evidence="1">
    <location>
        <begin position="1"/>
        <end position="24"/>
    </location>
</feature>
<dbReference type="AlphaFoldDB" id="A0A163XJF7"/>
<dbReference type="SUPFAM" id="SSF49373">
    <property type="entry name" value="Invasin/intimin cell-adhesion fragments"/>
    <property type="match status" value="2"/>
</dbReference>
<protein>
    <recommendedName>
        <fullName evidence="2">BIG2 domain-containing protein</fullName>
    </recommendedName>
</protein>
<evidence type="ECO:0000313" key="3">
    <source>
        <dbReference type="EMBL" id="KZE77986.1"/>
    </source>
</evidence>